<dbReference type="CDD" id="cd02042">
    <property type="entry name" value="ParAB_family"/>
    <property type="match status" value="1"/>
</dbReference>
<dbReference type="PANTHER" id="PTHR13696">
    <property type="entry name" value="P-LOOP CONTAINING NUCLEOSIDE TRIPHOSPHATE HYDROLASE"/>
    <property type="match status" value="1"/>
</dbReference>
<accession>A0A160TC95</accession>
<dbReference type="InterPro" id="IPR050678">
    <property type="entry name" value="DNA_Partitioning_ATPase"/>
</dbReference>
<dbReference type="Gene3D" id="3.40.50.300">
    <property type="entry name" value="P-loop containing nucleotide triphosphate hydrolases"/>
    <property type="match status" value="1"/>
</dbReference>
<proteinExistence type="predicted"/>
<dbReference type="SUPFAM" id="SSF52540">
    <property type="entry name" value="P-loop containing nucleoside triphosphate hydrolases"/>
    <property type="match status" value="1"/>
</dbReference>
<protein>
    <submittedName>
        <fullName evidence="2">Partition protein</fullName>
    </submittedName>
</protein>
<evidence type="ECO:0000313" key="2">
    <source>
        <dbReference type="EMBL" id="CUS42095.1"/>
    </source>
</evidence>
<sequence length="249" mass="27766">MSQTAMPEEIKSTTRVVGYARPIRVLVANAKGGCGKTTLATNLASYFARQGEVTTLLDYDPQGSSTEWLKARGSNLPIINGIAAYRERNGGAGTLSWRLRVPLSTQRVVIDTPAGLHGNELSDLIAHTDILLIPVIPSAIDIRAATEFIRGVLLSQSYRKQPKPIAVIANRVKRNTLVYGKLEVFLKSLGIPFIATLRDTQFYVRASEHGFGLIDFDRQHEKDLEEWIPLMKWLNSKIVEIKEALERKR</sequence>
<dbReference type="EMBL" id="CZQC01000061">
    <property type="protein sequence ID" value="CUS42095.1"/>
    <property type="molecule type" value="Genomic_DNA"/>
</dbReference>
<dbReference type="AlphaFoldDB" id="A0A160TC95"/>
<dbReference type="PIRSF" id="PIRSF009320">
    <property type="entry name" value="Nuc_binding_HP_1000"/>
    <property type="match status" value="1"/>
</dbReference>
<evidence type="ECO:0000259" key="1">
    <source>
        <dbReference type="Pfam" id="PF01656"/>
    </source>
</evidence>
<dbReference type="InterPro" id="IPR002586">
    <property type="entry name" value="CobQ/CobB/MinD/ParA_Nub-bd_dom"/>
</dbReference>
<feature type="domain" description="CobQ/CobB/MinD/ParA nucleotide binding" evidence="1">
    <location>
        <begin position="26"/>
        <end position="209"/>
    </location>
</feature>
<gene>
    <name evidence="2" type="ORF">MGWOODY_Tha1377</name>
</gene>
<reference evidence="2" key="1">
    <citation type="submission" date="2015-10" db="EMBL/GenBank/DDBJ databases">
        <authorList>
            <person name="Gilbert D.G."/>
        </authorList>
    </citation>
    <scope>NUCLEOTIDE SEQUENCE</scope>
</reference>
<name>A0A160TC95_9ZZZZ</name>
<organism evidence="2">
    <name type="scientific">hydrothermal vent metagenome</name>
    <dbReference type="NCBI Taxonomy" id="652676"/>
    <lineage>
        <taxon>unclassified sequences</taxon>
        <taxon>metagenomes</taxon>
        <taxon>ecological metagenomes</taxon>
    </lineage>
</organism>
<dbReference type="PANTHER" id="PTHR13696:SF96">
    <property type="entry name" value="COBQ_COBB_MIND_PARA NUCLEOTIDE BINDING DOMAIN-CONTAINING PROTEIN"/>
    <property type="match status" value="1"/>
</dbReference>
<dbReference type="InterPro" id="IPR027417">
    <property type="entry name" value="P-loop_NTPase"/>
</dbReference>
<dbReference type="Pfam" id="PF01656">
    <property type="entry name" value="CbiA"/>
    <property type="match status" value="1"/>
</dbReference>